<evidence type="ECO:0000256" key="2">
    <source>
        <dbReference type="SAM" id="SignalP"/>
    </source>
</evidence>
<keyword evidence="1" id="KW-0472">Membrane</keyword>
<keyword evidence="2" id="KW-0732">Signal</keyword>
<feature type="transmembrane region" description="Helical" evidence="1">
    <location>
        <begin position="234"/>
        <end position="256"/>
    </location>
</feature>
<feature type="transmembrane region" description="Helical" evidence="1">
    <location>
        <begin position="317"/>
        <end position="341"/>
    </location>
</feature>
<reference evidence="3" key="1">
    <citation type="journal article" date="2020" name="mSystems">
        <title>Genome- and Community-Level Interaction Insights into Carbon Utilization and Element Cycling Functions of Hydrothermarchaeota in Hydrothermal Sediment.</title>
        <authorList>
            <person name="Zhou Z."/>
            <person name="Liu Y."/>
            <person name="Xu W."/>
            <person name="Pan J."/>
            <person name="Luo Z.H."/>
            <person name="Li M."/>
        </authorList>
    </citation>
    <scope>NUCLEOTIDE SEQUENCE [LARGE SCALE GENOMIC DNA]</scope>
    <source>
        <strain evidence="3">HyVt-346</strain>
    </source>
</reference>
<name>A0A7V1CWY4_9GAMM</name>
<dbReference type="RefSeq" id="WP_304180420.1">
    <property type="nucleotide sequence ID" value="NZ_DRGM01000056.1"/>
</dbReference>
<evidence type="ECO:0000256" key="1">
    <source>
        <dbReference type="SAM" id="Phobius"/>
    </source>
</evidence>
<organism evidence="3">
    <name type="scientific">Pseudoalteromonas prydzensis</name>
    <dbReference type="NCBI Taxonomy" id="182141"/>
    <lineage>
        <taxon>Bacteria</taxon>
        <taxon>Pseudomonadati</taxon>
        <taxon>Pseudomonadota</taxon>
        <taxon>Gammaproteobacteria</taxon>
        <taxon>Alteromonadales</taxon>
        <taxon>Pseudoalteromonadaceae</taxon>
        <taxon>Pseudoalteromonas</taxon>
    </lineage>
</organism>
<dbReference type="Pfam" id="PF13795">
    <property type="entry name" value="HupE_UreJ_2"/>
    <property type="match status" value="1"/>
</dbReference>
<feature type="transmembrane region" description="Helical" evidence="1">
    <location>
        <begin position="353"/>
        <end position="371"/>
    </location>
</feature>
<keyword evidence="1" id="KW-1133">Transmembrane helix</keyword>
<dbReference type="EMBL" id="DRGM01000056">
    <property type="protein sequence ID" value="HEA15856.1"/>
    <property type="molecule type" value="Genomic_DNA"/>
</dbReference>
<protein>
    <submittedName>
        <fullName evidence="3">HupE/UreJ family protein</fullName>
    </submittedName>
</protein>
<accession>A0A7V1CWY4</accession>
<feature type="transmembrane region" description="Helical" evidence="1">
    <location>
        <begin position="262"/>
        <end position="279"/>
    </location>
</feature>
<feature type="transmembrane region" description="Helical" evidence="1">
    <location>
        <begin position="286"/>
        <end position="305"/>
    </location>
</feature>
<comment type="caution">
    <text evidence="3">The sequence shown here is derived from an EMBL/GenBank/DDBJ whole genome shotgun (WGS) entry which is preliminary data.</text>
</comment>
<keyword evidence="1" id="KW-0812">Transmembrane</keyword>
<feature type="signal peptide" evidence="2">
    <location>
        <begin position="1"/>
        <end position="22"/>
    </location>
</feature>
<sequence length="374" mass="41301">MKIFIRHLLCGVCLFLVSTAQAHQLSTSYITLDATNDSQFTGSWQINVTDLEQQIAFDLNQDGDIAWHEITAKHSAISDFVLTSLTAKSTTAKSIDEQACAFSSSAPLQLDSHFNQPYVVIALQLACPTAASNDALTLAYTAFFETDANHKAIVTINQQTRVISKDNPAQTFDFATSSYLTTFNQYVYQGVLHIWLGLDHILFLIALLLTCVLVRKTSKWQGIESKATIFKHTAWIVTAFTLAHSITLTATAMQLVSPNSRWVELGIAISVLFAALNNIWPLVIRLGWVTFAFGLLHGMGFASVLGELGLSSDYQLLSVLAFNLGVEIGQLAILVVALPVLIWARNYQWYQKWVMPAGSLVIAIIAVQWSLERI</sequence>
<feature type="transmembrane region" description="Helical" evidence="1">
    <location>
        <begin position="192"/>
        <end position="214"/>
    </location>
</feature>
<feature type="chain" id="PRO_5031532000" evidence="2">
    <location>
        <begin position="23"/>
        <end position="374"/>
    </location>
</feature>
<dbReference type="InterPro" id="IPR032809">
    <property type="entry name" value="Put_HupE_UreJ"/>
</dbReference>
<dbReference type="Proteomes" id="UP000886188">
    <property type="component" value="Unassembled WGS sequence"/>
</dbReference>
<proteinExistence type="predicted"/>
<dbReference type="AlphaFoldDB" id="A0A7V1CWY4"/>
<gene>
    <name evidence="3" type="ORF">ENH88_05275</name>
</gene>
<evidence type="ECO:0000313" key="3">
    <source>
        <dbReference type="EMBL" id="HEA15856.1"/>
    </source>
</evidence>